<dbReference type="Pfam" id="PF11377">
    <property type="entry name" value="DUF3180"/>
    <property type="match status" value="1"/>
</dbReference>
<organism evidence="2 3">
    <name type="scientific">Demequina sediminis</name>
    <dbReference type="NCBI Taxonomy" id="1930058"/>
    <lineage>
        <taxon>Bacteria</taxon>
        <taxon>Bacillati</taxon>
        <taxon>Actinomycetota</taxon>
        <taxon>Actinomycetes</taxon>
        <taxon>Micrococcales</taxon>
        <taxon>Demequinaceae</taxon>
        <taxon>Demequina</taxon>
    </lineage>
</organism>
<keyword evidence="1" id="KW-0812">Transmembrane</keyword>
<gene>
    <name evidence="2" type="ORF">Lsed01_00631</name>
</gene>
<accession>A0ABP9WEU4</accession>
<evidence type="ECO:0000313" key="2">
    <source>
        <dbReference type="EMBL" id="GAA5518209.1"/>
    </source>
</evidence>
<protein>
    <recommendedName>
        <fullName evidence="4">DUF3180 domain-containing protein</fullName>
    </recommendedName>
</protein>
<feature type="transmembrane region" description="Helical" evidence="1">
    <location>
        <begin position="39"/>
        <end position="59"/>
    </location>
</feature>
<proteinExistence type="predicted"/>
<keyword evidence="3" id="KW-1185">Reference proteome</keyword>
<evidence type="ECO:0000256" key="1">
    <source>
        <dbReference type="SAM" id="Phobius"/>
    </source>
</evidence>
<dbReference type="EMBL" id="BAABRR010000002">
    <property type="protein sequence ID" value="GAA5518209.1"/>
    <property type="molecule type" value="Genomic_DNA"/>
</dbReference>
<keyword evidence="1" id="KW-1133">Transmembrane helix</keyword>
<feature type="transmembrane region" description="Helical" evidence="1">
    <location>
        <begin position="115"/>
        <end position="136"/>
    </location>
</feature>
<dbReference type="Proteomes" id="UP001426770">
    <property type="component" value="Unassembled WGS sequence"/>
</dbReference>
<dbReference type="RefSeq" id="WP_345378520.1">
    <property type="nucleotide sequence ID" value="NZ_BAABRR010000002.1"/>
</dbReference>
<keyword evidence="1" id="KW-0472">Membrane</keyword>
<name>A0ABP9WEU4_9MICO</name>
<evidence type="ECO:0008006" key="4">
    <source>
        <dbReference type="Google" id="ProtNLM"/>
    </source>
</evidence>
<dbReference type="InterPro" id="IPR021517">
    <property type="entry name" value="DUF3180"/>
</dbReference>
<reference evidence="2 3" key="1">
    <citation type="submission" date="2024-02" db="EMBL/GenBank/DDBJ databases">
        <title>Lysinimicrobium sediminis NBRC 112286.</title>
        <authorList>
            <person name="Ichikawa N."/>
            <person name="Katano-Makiyama Y."/>
            <person name="Hidaka K."/>
        </authorList>
    </citation>
    <scope>NUCLEOTIDE SEQUENCE [LARGE SCALE GENOMIC DNA]</scope>
    <source>
        <strain evidence="2 3">NBRC 112286</strain>
    </source>
</reference>
<evidence type="ECO:0000313" key="3">
    <source>
        <dbReference type="Proteomes" id="UP001426770"/>
    </source>
</evidence>
<sequence>MTPLSKTRLAIIAVVMAAVAWGITRLGLAAGRSPLAVPWTVVVVAGAGAALALAFGWSVRQYRAGHNPGLSAMRATRTAVFAQACAYTGSIIAGAFGGYALALALEWSHAPRREVAISALVAVAGGLVLAVAGLVAEHWCKHDGGDREDSAPA</sequence>
<comment type="caution">
    <text evidence="2">The sequence shown here is derived from an EMBL/GenBank/DDBJ whole genome shotgun (WGS) entry which is preliminary data.</text>
</comment>
<feature type="transmembrane region" description="Helical" evidence="1">
    <location>
        <begin position="80"/>
        <end position="103"/>
    </location>
</feature>